<organism evidence="1 2">
    <name type="scientific">Ligilactobacillus murinus DSM 20452 = NBRC 14221</name>
    <dbReference type="NCBI Taxonomy" id="1423772"/>
    <lineage>
        <taxon>Bacteria</taxon>
        <taxon>Bacillati</taxon>
        <taxon>Bacillota</taxon>
        <taxon>Bacilli</taxon>
        <taxon>Lactobacillales</taxon>
        <taxon>Lactobacillaceae</taxon>
        <taxon>Ligilactobacillus</taxon>
    </lineage>
</organism>
<gene>
    <name evidence="1" type="ORF">FC48_GL001898</name>
</gene>
<name>A0A0R2BL39_9LACO</name>
<proteinExistence type="predicted"/>
<dbReference type="EMBL" id="AYYN01000041">
    <property type="protein sequence ID" value="KRM76316.1"/>
    <property type="molecule type" value="Genomic_DNA"/>
</dbReference>
<accession>A0A0R2BL39</accession>
<evidence type="ECO:0008006" key="3">
    <source>
        <dbReference type="Google" id="ProtNLM"/>
    </source>
</evidence>
<dbReference type="AlphaFoldDB" id="A0A0R2BL39"/>
<dbReference type="PATRIC" id="fig|1423772.3.peg.2028"/>
<reference evidence="1 2" key="1">
    <citation type="journal article" date="2015" name="Genome Announc.">
        <title>Expanding the biotechnology potential of lactobacilli through comparative genomics of 213 strains and associated genera.</title>
        <authorList>
            <person name="Sun Z."/>
            <person name="Harris H.M."/>
            <person name="McCann A."/>
            <person name="Guo C."/>
            <person name="Argimon S."/>
            <person name="Zhang W."/>
            <person name="Yang X."/>
            <person name="Jeffery I.B."/>
            <person name="Cooney J.C."/>
            <person name="Kagawa T.F."/>
            <person name="Liu W."/>
            <person name="Song Y."/>
            <person name="Salvetti E."/>
            <person name="Wrobel A."/>
            <person name="Rasinkangas P."/>
            <person name="Parkhill J."/>
            <person name="Rea M.C."/>
            <person name="O'Sullivan O."/>
            <person name="Ritari J."/>
            <person name="Douillard F.P."/>
            <person name="Paul Ross R."/>
            <person name="Yang R."/>
            <person name="Briner A.E."/>
            <person name="Felis G.E."/>
            <person name="de Vos W.M."/>
            <person name="Barrangou R."/>
            <person name="Klaenhammer T.R."/>
            <person name="Caufield P.W."/>
            <person name="Cui Y."/>
            <person name="Zhang H."/>
            <person name="O'Toole P.W."/>
        </authorList>
    </citation>
    <scope>NUCLEOTIDE SEQUENCE [LARGE SCALE GENOMIC DNA]</scope>
    <source>
        <strain evidence="1 2">DSM 20452</strain>
    </source>
</reference>
<evidence type="ECO:0000313" key="1">
    <source>
        <dbReference type="EMBL" id="KRM76316.1"/>
    </source>
</evidence>
<dbReference type="Gene3D" id="1.10.10.10">
    <property type="entry name" value="Winged helix-like DNA-binding domain superfamily/Winged helix DNA-binding domain"/>
    <property type="match status" value="1"/>
</dbReference>
<dbReference type="InterPro" id="IPR036388">
    <property type="entry name" value="WH-like_DNA-bd_sf"/>
</dbReference>
<dbReference type="Proteomes" id="UP000051612">
    <property type="component" value="Unassembled WGS sequence"/>
</dbReference>
<protein>
    <recommendedName>
        <fullName evidence="3">Helix-turn-helix domain-containing protein</fullName>
    </recommendedName>
</protein>
<sequence>MRRFNNNLEIVQELFTKQQTNGGNIKDTAQSFGVSPAVVTGWIKNGMPFVDIDGMNKYLITSSVKQWLEENQTSK</sequence>
<comment type="caution">
    <text evidence="1">The sequence shown here is derived from an EMBL/GenBank/DDBJ whole genome shotgun (WGS) entry which is preliminary data.</text>
</comment>
<evidence type="ECO:0000313" key="2">
    <source>
        <dbReference type="Proteomes" id="UP000051612"/>
    </source>
</evidence>